<sequence>MRVPVGTIVLLSVAAVLYIAMMSCLADAPGGDAFGRGLALAYAAFLGAAVWLVLAAALIVAAVNGRMPVWAAIGLVLLLPLSCVAVWMAGDAVGRGDSSALLIPALLPPLFALYALWARLPALHGTLGAGVVSAVVGAAIIFLTATPFVSAIRAALPDPARDARLAELARQQEEQQAKERQAARERDEAEFTSLGPDSPLESYLIYRHSDTYGARALAGIRQLRNRQADAIAMLEKGKLFDLWDIRELDLSPTTDLCQAYGLALAGAAGRVSKTQSNYLGVAIDLESQLPNIEWLIANRCDLGQPLGLLSTNLRAVADSSRITGFADTLDGLGRIK</sequence>
<dbReference type="PROSITE" id="PS51257">
    <property type="entry name" value="PROKAR_LIPOPROTEIN"/>
    <property type="match status" value="1"/>
</dbReference>
<evidence type="ECO:0000256" key="2">
    <source>
        <dbReference type="SAM" id="Phobius"/>
    </source>
</evidence>
<evidence type="ECO:0000256" key="1">
    <source>
        <dbReference type="SAM" id="MobiDB-lite"/>
    </source>
</evidence>
<dbReference type="Proteomes" id="UP000321058">
    <property type="component" value="Unassembled WGS sequence"/>
</dbReference>
<comment type="caution">
    <text evidence="3">The sequence shown here is derived from an EMBL/GenBank/DDBJ whole genome shotgun (WGS) entry which is preliminary data.</text>
</comment>
<evidence type="ECO:0000313" key="3">
    <source>
        <dbReference type="EMBL" id="GEP55620.1"/>
    </source>
</evidence>
<keyword evidence="4" id="KW-1185">Reference proteome</keyword>
<dbReference type="AlphaFoldDB" id="A0A512N9G7"/>
<feature type="region of interest" description="Disordered" evidence="1">
    <location>
        <begin position="169"/>
        <end position="195"/>
    </location>
</feature>
<dbReference type="EMBL" id="BKAJ01000041">
    <property type="protein sequence ID" value="GEP55620.1"/>
    <property type="molecule type" value="Genomic_DNA"/>
</dbReference>
<feature type="transmembrane region" description="Helical" evidence="2">
    <location>
        <begin position="38"/>
        <end position="63"/>
    </location>
</feature>
<proteinExistence type="predicted"/>
<evidence type="ECO:0000313" key="4">
    <source>
        <dbReference type="Proteomes" id="UP000321058"/>
    </source>
</evidence>
<gene>
    <name evidence="3" type="ORF">RSO01_27860</name>
</gene>
<feature type="compositionally biased region" description="Basic and acidic residues" evidence="1">
    <location>
        <begin position="169"/>
        <end position="189"/>
    </location>
</feature>
<feature type="transmembrane region" description="Helical" evidence="2">
    <location>
        <begin position="132"/>
        <end position="156"/>
    </location>
</feature>
<keyword evidence="2" id="KW-1133">Transmembrane helix</keyword>
<accession>A0A512N9G7</accession>
<name>A0A512N9G7_9HYPH</name>
<keyword evidence="2" id="KW-0472">Membrane</keyword>
<reference evidence="3 4" key="1">
    <citation type="submission" date="2019-07" db="EMBL/GenBank/DDBJ databases">
        <title>Whole genome shotgun sequence of Reyranella soli NBRC 108950.</title>
        <authorList>
            <person name="Hosoyama A."/>
            <person name="Uohara A."/>
            <person name="Ohji S."/>
            <person name="Ichikawa N."/>
        </authorList>
    </citation>
    <scope>NUCLEOTIDE SEQUENCE [LARGE SCALE GENOMIC DNA]</scope>
    <source>
        <strain evidence="3 4">NBRC 108950</strain>
    </source>
</reference>
<protein>
    <submittedName>
        <fullName evidence="3">Uncharacterized protein</fullName>
    </submittedName>
</protein>
<dbReference type="RefSeq" id="WP_147149707.1">
    <property type="nucleotide sequence ID" value="NZ_BKAJ01000041.1"/>
</dbReference>
<feature type="transmembrane region" description="Helical" evidence="2">
    <location>
        <begin position="6"/>
        <end position="26"/>
    </location>
</feature>
<feature type="transmembrane region" description="Helical" evidence="2">
    <location>
        <begin position="101"/>
        <end position="120"/>
    </location>
</feature>
<dbReference type="OrthoDB" id="9826738at2"/>
<keyword evidence="2" id="KW-0812">Transmembrane</keyword>
<organism evidence="3 4">
    <name type="scientific">Reyranella soli</name>
    <dbReference type="NCBI Taxonomy" id="1230389"/>
    <lineage>
        <taxon>Bacteria</taxon>
        <taxon>Pseudomonadati</taxon>
        <taxon>Pseudomonadota</taxon>
        <taxon>Alphaproteobacteria</taxon>
        <taxon>Hyphomicrobiales</taxon>
        <taxon>Reyranellaceae</taxon>
        <taxon>Reyranella</taxon>
    </lineage>
</organism>
<feature type="transmembrane region" description="Helical" evidence="2">
    <location>
        <begin position="69"/>
        <end position="89"/>
    </location>
</feature>